<dbReference type="SUPFAM" id="SSF51261">
    <property type="entry name" value="Duplicated hybrid motif"/>
    <property type="match status" value="1"/>
</dbReference>
<evidence type="ECO:0000256" key="1">
    <source>
        <dbReference type="SAM" id="MobiDB-lite"/>
    </source>
</evidence>
<dbReference type="Gene3D" id="2.70.70.10">
    <property type="entry name" value="Glucose Permease (Domain IIA)"/>
    <property type="match status" value="1"/>
</dbReference>
<name>A0A4R2IEH9_9ACTN</name>
<comment type="caution">
    <text evidence="3">The sequence shown here is derived from an EMBL/GenBank/DDBJ whole genome shotgun (WGS) entry which is preliminary data.</text>
</comment>
<dbReference type="CDD" id="cd12797">
    <property type="entry name" value="M23_peptidase"/>
    <property type="match status" value="1"/>
</dbReference>
<dbReference type="Pfam" id="PF01551">
    <property type="entry name" value="Peptidase_M23"/>
    <property type="match status" value="1"/>
</dbReference>
<feature type="domain" description="M23ase beta-sheet core" evidence="2">
    <location>
        <begin position="25"/>
        <end position="97"/>
    </location>
</feature>
<proteinExistence type="predicted"/>
<dbReference type="AlphaFoldDB" id="A0A4R2IEH9"/>
<gene>
    <name evidence="3" type="ORF">EV646_113219</name>
</gene>
<dbReference type="EMBL" id="SLWR01000013">
    <property type="protein sequence ID" value="TCO42596.1"/>
    <property type="molecule type" value="Genomic_DNA"/>
</dbReference>
<evidence type="ECO:0000313" key="4">
    <source>
        <dbReference type="Proteomes" id="UP000295573"/>
    </source>
</evidence>
<evidence type="ECO:0000313" key="3">
    <source>
        <dbReference type="EMBL" id="TCO42596.1"/>
    </source>
</evidence>
<dbReference type="GO" id="GO:0004222">
    <property type="term" value="F:metalloendopeptidase activity"/>
    <property type="evidence" value="ECO:0007669"/>
    <property type="project" value="TreeGrafter"/>
</dbReference>
<dbReference type="Proteomes" id="UP000295573">
    <property type="component" value="Unassembled WGS sequence"/>
</dbReference>
<feature type="region of interest" description="Disordered" evidence="1">
    <location>
        <begin position="126"/>
        <end position="145"/>
    </location>
</feature>
<reference evidence="3 4" key="1">
    <citation type="journal article" date="2015" name="Stand. Genomic Sci.">
        <title>Genomic Encyclopedia of Bacterial and Archaeal Type Strains, Phase III: the genomes of soil and plant-associated and newly described type strains.</title>
        <authorList>
            <person name="Whitman W.B."/>
            <person name="Woyke T."/>
            <person name="Klenk H.P."/>
            <person name="Zhou Y."/>
            <person name="Lilburn T.G."/>
            <person name="Beck B.J."/>
            <person name="De Vos P."/>
            <person name="Vandamme P."/>
            <person name="Eisen J.A."/>
            <person name="Garrity G."/>
            <person name="Hugenholtz P."/>
            <person name="Kyrpides N.C."/>
        </authorList>
    </citation>
    <scope>NUCLEOTIDE SEQUENCE [LARGE SCALE GENOMIC DNA]</scope>
    <source>
        <strain evidence="3 4">VKM Ac-2541</strain>
    </source>
</reference>
<organism evidence="3 4">
    <name type="scientific">Kribbella antiqua</name>
    <dbReference type="NCBI Taxonomy" id="2512217"/>
    <lineage>
        <taxon>Bacteria</taxon>
        <taxon>Bacillati</taxon>
        <taxon>Actinomycetota</taxon>
        <taxon>Actinomycetes</taxon>
        <taxon>Propionibacteriales</taxon>
        <taxon>Kribbellaceae</taxon>
        <taxon>Kribbella</taxon>
    </lineage>
</organism>
<dbReference type="InterPro" id="IPR050570">
    <property type="entry name" value="Cell_wall_metabolism_enzyme"/>
</dbReference>
<dbReference type="InterPro" id="IPR011055">
    <property type="entry name" value="Dup_hybrid_motif"/>
</dbReference>
<evidence type="ECO:0000259" key="2">
    <source>
        <dbReference type="Pfam" id="PF01551"/>
    </source>
</evidence>
<sequence length="145" mass="15288">MAPHHLIMAAPVHNPVVVHEYGVTGHSGRDYRTEPGAPVRATLAGVVVQVDSGGVVIESNAIWHIYDHLSGLTVSQGETVETGDLLGVAAGSRLHYEERVAPYGVSDQRSPQFDLHTNARMRMVAPDGSAEEGAAEPSGATVESV</sequence>
<keyword evidence="4" id="KW-1185">Reference proteome</keyword>
<dbReference type="PANTHER" id="PTHR21666:SF270">
    <property type="entry name" value="MUREIN HYDROLASE ACTIVATOR ENVC"/>
    <property type="match status" value="1"/>
</dbReference>
<dbReference type="PANTHER" id="PTHR21666">
    <property type="entry name" value="PEPTIDASE-RELATED"/>
    <property type="match status" value="1"/>
</dbReference>
<dbReference type="InterPro" id="IPR016047">
    <property type="entry name" value="M23ase_b-sheet_dom"/>
</dbReference>
<accession>A0A4R2IEH9</accession>
<feature type="compositionally biased region" description="Low complexity" evidence="1">
    <location>
        <begin position="135"/>
        <end position="145"/>
    </location>
</feature>
<protein>
    <submittedName>
        <fullName evidence="3">Peptidase M23-like protein</fullName>
    </submittedName>
</protein>